<dbReference type="GO" id="GO:0016740">
    <property type="term" value="F:transferase activity"/>
    <property type="evidence" value="ECO:0007669"/>
    <property type="project" value="UniProtKB-KW"/>
</dbReference>
<dbReference type="GO" id="GO:0005634">
    <property type="term" value="C:nucleus"/>
    <property type="evidence" value="ECO:0007669"/>
    <property type="project" value="TreeGrafter"/>
</dbReference>
<dbReference type="AlphaFoldDB" id="A0A915EKM1"/>
<dbReference type="SMART" id="SM00212">
    <property type="entry name" value="UBCc"/>
    <property type="match status" value="1"/>
</dbReference>
<keyword evidence="4" id="KW-1185">Reference proteome</keyword>
<dbReference type="WBParaSite" id="jg6371">
    <property type="protein sequence ID" value="jg6371"/>
    <property type="gene ID" value="jg6371"/>
</dbReference>
<dbReference type="Gene3D" id="3.10.110.10">
    <property type="entry name" value="Ubiquitin Conjugating Enzyme"/>
    <property type="match status" value="1"/>
</dbReference>
<dbReference type="PROSITE" id="PS50127">
    <property type="entry name" value="UBC_2"/>
    <property type="match status" value="1"/>
</dbReference>
<evidence type="ECO:0000313" key="4">
    <source>
        <dbReference type="Proteomes" id="UP000887574"/>
    </source>
</evidence>
<dbReference type="GO" id="GO:0043066">
    <property type="term" value="P:negative regulation of apoptotic process"/>
    <property type="evidence" value="ECO:0007669"/>
    <property type="project" value="TreeGrafter"/>
</dbReference>
<sequence length="465" mass="53223">MSEIDVETMRTDKIKAMAEQSHLCNELVEQIANDSPIIALLDYHLNNDSVFDISCHIDFYQALLELATGLSFIPAFLPYLVLPKNEKSKSISRELIPRFRDILNTYPLTIRGHASPDLSLMDFIRKTNDLSDIILKMSRQFEKSLPERRVVVTEVAKDIARKASLASTKTGQLVVQSLPRTLATEYTDLLRPYQINTHRILNDANKPIFGFTFKKELRNVNPFSSSHKDRTKRIAKELASMHSSLPLNASNSIFVCMDETRCDMLKVLISGPDGTPYQNGLFEFDVFFPTNYPHQPPKCSFLTTGAGAVRFNPNLYNDGKICISILGTWDGRPEEKWNSFCSLLQVLVSIQGLIFSSQPYFNEPGFEKFQGTLKGDDFSRKYNLHIENATLIYAIMEQYENAPPYFKDAEKWLQEVAREIQSNANDPIDQENSVMEGMFVSPMVQRQRVRNLIEEFRNMKNPMEQ</sequence>
<reference evidence="5" key="1">
    <citation type="submission" date="2022-11" db="UniProtKB">
        <authorList>
            <consortium name="WormBaseParasite"/>
        </authorList>
    </citation>
    <scope>IDENTIFICATION</scope>
</reference>
<keyword evidence="2" id="KW-0833">Ubl conjugation pathway</keyword>
<evidence type="ECO:0000259" key="3">
    <source>
        <dbReference type="PROSITE" id="PS50127"/>
    </source>
</evidence>
<dbReference type="PANTHER" id="PTHR46116">
    <property type="entry name" value="(E3-INDEPENDENT) E2 UBIQUITIN-CONJUGATING ENZYME"/>
    <property type="match status" value="1"/>
</dbReference>
<dbReference type="GO" id="GO:0004869">
    <property type="term" value="F:cysteine-type endopeptidase inhibitor activity"/>
    <property type="evidence" value="ECO:0007669"/>
    <property type="project" value="TreeGrafter"/>
</dbReference>
<evidence type="ECO:0000256" key="2">
    <source>
        <dbReference type="ARBA" id="ARBA00022786"/>
    </source>
</evidence>
<protein>
    <submittedName>
        <fullName evidence="5">UBC core domain-containing protein</fullName>
    </submittedName>
</protein>
<dbReference type="Proteomes" id="UP000887574">
    <property type="component" value="Unplaced"/>
</dbReference>
<organism evidence="4 5">
    <name type="scientific">Ditylenchus dipsaci</name>
    <dbReference type="NCBI Taxonomy" id="166011"/>
    <lineage>
        <taxon>Eukaryota</taxon>
        <taxon>Metazoa</taxon>
        <taxon>Ecdysozoa</taxon>
        <taxon>Nematoda</taxon>
        <taxon>Chromadorea</taxon>
        <taxon>Rhabditida</taxon>
        <taxon>Tylenchina</taxon>
        <taxon>Tylenchomorpha</taxon>
        <taxon>Sphaerularioidea</taxon>
        <taxon>Anguinidae</taxon>
        <taxon>Anguininae</taxon>
        <taxon>Ditylenchus</taxon>
    </lineage>
</organism>
<evidence type="ECO:0000313" key="5">
    <source>
        <dbReference type="WBParaSite" id="jg6371"/>
    </source>
</evidence>
<feature type="domain" description="UBC core" evidence="3">
    <location>
        <begin position="229"/>
        <end position="395"/>
    </location>
</feature>
<dbReference type="SUPFAM" id="SSF54495">
    <property type="entry name" value="UBC-like"/>
    <property type="match status" value="1"/>
</dbReference>
<dbReference type="PANTHER" id="PTHR46116:SF39">
    <property type="entry name" value="BACULOVIRAL IAP REPEAT-CONTAINING PROTEIN 6"/>
    <property type="match status" value="1"/>
</dbReference>
<dbReference type="CDD" id="cd23810">
    <property type="entry name" value="UBCc_BIRC6"/>
    <property type="match status" value="1"/>
</dbReference>
<name>A0A915EKM1_9BILA</name>
<keyword evidence="1" id="KW-0808">Transferase</keyword>
<evidence type="ECO:0000256" key="1">
    <source>
        <dbReference type="ARBA" id="ARBA00022679"/>
    </source>
</evidence>
<dbReference type="Pfam" id="PF00179">
    <property type="entry name" value="UQ_con"/>
    <property type="match status" value="1"/>
</dbReference>
<accession>A0A915EKM1</accession>
<dbReference type="InterPro" id="IPR016135">
    <property type="entry name" value="UBQ-conjugating_enzyme/RWD"/>
</dbReference>
<dbReference type="InterPro" id="IPR000608">
    <property type="entry name" value="UBC"/>
</dbReference>
<proteinExistence type="predicted"/>